<reference evidence="4" key="1">
    <citation type="submission" date="2016-06" db="UniProtKB">
        <authorList>
            <consortium name="WormBaseParasite"/>
        </authorList>
    </citation>
    <scope>IDENTIFICATION</scope>
</reference>
<evidence type="ECO:0000256" key="1">
    <source>
        <dbReference type="SAM" id="MobiDB-lite"/>
    </source>
</evidence>
<sequence length="124" mass="14266">MAVRWIRIENRGNQESRQDGRRSSTGISTTPTKRRPVFGPERQPEAPEGRRWQENREGRVGVAAASRLMMFAGKFLTFCRDSERHHVALEQDTCSTRPTTRLQCQRVRKPDNPVVTLHKVPDAK</sequence>
<keyword evidence="3" id="KW-1185">Reference proteome</keyword>
<feature type="compositionally biased region" description="Basic and acidic residues" evidence="1">
    <location>
        <begin position="1"/>
        <end position="22"/>
    </location>
</feature>
<feature type="region of interest" description="Disordered" evidence="1">
    <location>
        <begin position="1"/>
        <end position="58"/>
    </location>
</feature>
<dbReference type="Proteomes" id="UP000270296">
    <property type="component" value="Unassembled WGS sequence"/>
</dbReference>
<evidence type="ECO:0000313" key="4">
    <source>
        <dbReference type="WBParaSite" id="SBAD_0000149101-mRNA-1"/>
    </source>
</evidence>
<dbReference type="AlphaFoldDB" id="A0A183ICT8"/>
<accession>A0A183ICT8</accession>
<name>A0A183ICT8_9BILA</name>
<dbReference type="EMBL" id="UZAM01006824">
    <property type="protein sequence ID" value="VDO94322.1"/>
    <property type="molecule type" value="Genomic_DNA"/>
</dbReference>
<evidence type="ECO:0000313" key="2">
    <source>
        <dbReference type="EMBL" id="VDO94322.1"/>
    </source>
</evidence>
<gene>
    <name evidence="2" type="ORF">SBAD_LOCUS1432</name>
</gene>
<proteinExistence type="predicted"/>
<reference evidence="2 3" key="2">
    <citation type="submission" date="2018-11" db="EMBL/GenBank/DDBJ databases">
        <authorList>
            <consortium name="Pathogen Informatics"/>
        </authorList>
    </citation>
    <scope>NUCLEOTIDE SEQUENCE [LARGE SCALE GENOMIC DNA]</scope>
</reference>
<dbReference type="WBParaSite" id="SBAD_0000149101-mRNA-1">
    <property type="protein sequence ID" value="SBAD_0000149101-mRNA-1"/>
    <property type="gene ID" value="SBAD_0000149101"/>
</dbReference>
<feature type="compositionally biased region" description="Basic and acidic residues" evidence="1">
    <location>
        <begin position="42"/>
        <end position="58"/>
    </location>
</feature>
<protein>
    <submittedName>
        <fullName evidence="2 4">Uncharacterized protein</fullName>
    </submittedName>
</protein>
<organism evidence="4">
    <name type="scientific">Soboliphyme baturini</name>
    <dbReference type="NCBI Taxonomy" id="241478"/>
    <lineage>
        <taxon>Eukaryota</taxon>
        <taxon>Metazoa</taxon>
        <taxon>Ecdysozoa</taxon>
        <taxon>Nematoda</taxon>
        <taxon>Enoplea</taxon>
        <taxon>Dorylaimia</taxon>
        <taxon>Dioctophymatida</taxon>
        <taxon>Dioctophymatoidea</taxon>
        <taxon>Soboliphymatidae</taxon>
        <taxon>Soboliphyme</taxon>
    </lineage>
</organism>
<evidence type="ECO:0000313" key="3">
    <source>
        <dbReference type="Proteomes" id="UP000270296"/>
    </source>
</evidence>